<dbReference type="SMART" id="SM01152">
    <property type="entry name" value="DUF167"/>
    <property type="match status" value="1"/>
</dbReference>
<dbReference type="NCBIfam" id="TIGR00251">
    <property type="entry name" value="DUF167 family protein"/>
    <property type="match status" value="1"/>
</dbReference>
<dbReference type="GO" id="GO:0005737">
    <property type="term" value="C:cytoplasm"/>
    <property type="evidence" value="ECO:0007669"/>
    <property type="project" value="TreeGrafter"/>
</dbReference>
<dbReference type="PANTHER" id="PTHR13420:SF7">
    <property type="entry name" value="UPF0235 PROTEIN C15ORF40"/>
    <property type="match status" value="1"/>
</dbReference>
<keyword evidence="4" id="KW-1185">Reference proteome</keyword>
<comment type="caution">
    <text evidence="3">The sequence shown here is derived from an EMBL/GenBank/DDBJ whole genome shotgun (WGS) entry which is preliminary data.</text>
</comment>
<dbReference type="AlphaFoldDB" id="A0A512NKM3"/>
<dbReference type="HAMAP" id="MF_00634">
    <property type="entry name" value="UPF0235"/>
    <property type="match status" value="1"/>
</dbReference>
<dbReference type="RefSeq" id="WP_147154862.1">
    <property type="nucleotide sequence ID" value="NZ_BKAJ01000132.1"/>
</dbReference>
<comment type="similarity">
    <text evidence="1 2">Belongs to the UPF0235 family.</text>
</comment>
<organism evidence="3 4">
    <name type="scientific">Reyranella soli</name>
    <dbReference type="NCBI Taxonomy" id="1230389"/>
    <lineage>
        <taxon>Bacteria</taxon>
        <taxon>Pseudomonadati</taxon>
        <taxon>Pseudomonadota</taxon>
        <taxon>Alphaproteobacteria</taxon>
        <taxon>Hyphomicrobiales</taxon>
        <taxon>Reyranellaceae</taxon>
        <taxon>Reyranella</taxon>
    </lineage>
</organism>
<dbReference type="InterPro" id="IPR003746">
    <property type="entry name" value="DUF167"/>
</dbReference>
<evidence type="ECO:0000256" key="2">
    <source>
        <dbReference type="HAMAP-Rule" id="MF_00634"/>
    </source>
</evidence>
<sequence>MSDPVFLRRTGTGVTVEVRAQPRARRTALACVDGTLKAQVTAPAEDGRANAAVIDLLAATWRLPKSAFAVTRGAISRDKVLSIAGEPTLLAAKIVEWTRDSAGRDG</sequence>
<dbReference type="SUPFAM" id="SSF69786">
    <property type="entry name" value="YggU-like"/>
    <property type="match status" value="1"/>
</dbReference>
<protein>
    <recommendedName>
        <fullName evidence="2">UPF0235 protein RSO01_66480</fullName>
    </recommendedName>
</protein>
<dbReference type="Pfam" id="PF02594">
    <property type="entry name" value="DUF167"/>
    <property type="match status" value="1"/>
</dbReference>
<accession>A0A512NKM3</accession>
<dbReference type="InterPro" id="IPR036591">
    <property type="entry name" value="YggU-like_sf"/>
</dbReference>
<reference evidence="3 4" key="1">
    <citation type="submission" date="2019-07" db="EMBL/GenBank/DDBJ databases">
        <title>Whole genome shotgun sequence of Reyranella soli NBRC 108950.</title>
        <authorList>
            <person name="Hosoyama A."/>
            <person name="Uohara A."/>
            <person name="Ohji S."/>
            <person name="Ichikawa N."/>
        </authorList>
    </citation>
    <scope>NUCLEOTIDE SEQUENCE [LARGE SCALE GENOMIC DNA]</scope>
    <source>
        <strain evidence="3 4">NBRC 108950</strain>
    </source>
</reference>
<proteinExistence type="inferred from homology"/>
<name>A0A512NKM3_9HYPH</name>
<evidence type="ECO:0000256" key="1">
    <source>
        <dbReference type="ARBA" id="ARBA00010364"/>
    </source>
</evidence>
<dbReference type="Proteomes" id="UP000321058">
    <property type="component" value="Unassembled WGS sequence"/>
</dbReference>
<evidence type="ECO:0000313" key="3">
    <source>
        <dbReference type="EMBL" id="GEP59482.1"/>
    </source>
</evidence>
<dbReference type="EMBL" id="BKAJ01000132">
    <property type="protein sequence ID" value="GEP59482.1"/>
    <property type="molecule type" value="Genomic_DNA"/>
</dbReference>
<dbReference type="PANTHER" id="PTHR13420">
    <property type="entry name" value="UPF0235 PROTEIN C15ORF40"/>
    <property type="match status" value="1"/>
</dbReference>
<dbReference type="Gene3D" id="3.30.1200.10">
    <property type="entry name" value="YggU-like"/>
    <property type="match status" value="1"/>
</dbReference>
<gene>
    <name evidence="3" type="ORF">RSO01_66480</name>
</gene>
<evidence type="ECO:0000313" key="4">
    <source>
        <dbReference type="Proteomes" id="UP000321058"/>
    </source>
</evidence>
<dbReference type="OrthoDB" id="9801972at2"/>